<keyword evidence="4" id="KW-1185">Reference proteome</keyword>
<keyword evidence="1" id="KW-0663">Pyridoxal phosphate</keyword>
<dbReference type="InterPro" id="IPR015424">
    <property type="entry name" value="PyrdxlP-dep_Trfase"/>
</dbReference>
<evidence type="ECO:0000259" key="2">
    <source>
        <dbReference type="Pfam" id="PF00266"/>
    </source>
</evidence>
<dbReference type="OrthoDB" id="9804366at2"/>
<comment type="caution">
    <text evidence="3">The sequence shown here is derived from an EMBL/GenBank/DDBJ whole genome shotgun (WGS) entry which is preliminary data.</text>
</comment>
<dbReference type="InterPro" id="IPR015421">
    <property type="entry name" value="PyrdxlP-dep_Trfase_major"/>
</dbReference>
<dbReference type="InterPro" id="IPR015422">
    <property type="entry name" value="PyrdxlP-dep_Trfase_small"/>
</dbReference>
<name>A0A2S6NKS8_RHOGL</name>
<dbReference type="Gene3D" id="3.90.1150.10">
    <property type="entry name" value="Aspartate Aminotransferase, domain 1"/>
    <property type="match status" value="1"/>
</dbReference>
<gene>
    <name evidence="3" type="ORF">CCS01_06915</name>
</gene>
<dbReference type="SUPFAM" id="SSF53383">
    <property type="entry name" value="PLP-dependent transferases"/>
    <property type="match status" value="1"/>
</dbReference>
<evidence type="ECO:0000313" key="3">
    <source>
        <dbReference type="EMBL" id="PPQ35596.1"/>
    </source>
</evidence>
<dbReference type="Gene3D" id="3.40.640.10">
    <property type="entry name" value="Type I PLP-dependent aspartate aminotransferase-like (Major domain)"/>
    <property type="match status" value="1"/>
</dbReference>
<proteinExistence type="predicted"/>
<dbReference type="AlphaFoldDB" id="A0A2S6NKS8"/>
<accession>A0A2S6NKS8</accession>
<evidence type="ECO:0000256" key="1">
    <source>
        <dbReference type="ARBA" id="ARBA00022898"/>
    </source>
</evidence>
<dbReference type="Proteomes" id="UP000239724">
    <property type="component" value="Unassembled WGS sequence"/>
</dbReference>
<dbReference type="EMBL" id="NHRY01000070">
    <property type="protein sequence ID" value="PPQ35596.1"/>
    <property type="molecule type" value="Genomic_DNA"/>
</dbReference>
<dbReference type="RefSeq" id="WP_104518119.1">
    <property type="nucleotide sequence ID" value="NZ_NHRY01000070.1"/>
</dbReference>
<dbReference type="Pfam" id="PF00266">
    <property type="entry name" value="Aminotran_5"/>
    <property type="match status" value="1"/>
</dbReference>
<sequence length="378" mass="40047">MRNAWDLDPDFLTVNHGSFGATPRVVQEAQRAWQDRMERQPTRFMMTVLPDALRQAAAALGGFLNGAGTDIAFVDNATTGCNAVLRSLALRPGDEVLILSHAYGAIRNTVRFVTDRVGARIAEAAVPFPQPAEDALTAAVAAAITPRTRVAVIDHVTSGSAIVLPAARIVRACHDAGVPVLIDGAHAPGQVDVDLAAIGADWYAGNCHKWLCAPKGCAFLHANPARQADLHPVTISHGYGKGFLAEFDWTGTTDPSRFLAVTEAIDFHRQLGDAALRTRNRDLAAAGTACLAQRLNTEAGATGATACAMGTVRLPVADATPEHALAIRARLLQAGTDAPVHAMDGALWLRLSAFAYNQIDDYERLADIVAAAVREDTA</sequence>
<dbReference type="PANTHER" id="PTHR43092:SF2">
    <property type="entry name" value="HERCYNYLCYSTEINE SULFOXIDE LYASE"/>
    <property type="match status" value="1"/>
</dbReference>
<dbReference type="PANTHER" id="PTHR43092">
    <property type="entry name" value="L-CYSTEINE DESULFHYDRASE"/>
    <property type="match status" value="1"/>
</dbReference>
<evidence type="ECO:0000313" key="4">
    <source>
        <dbReference type="Proteomes" id="UP000239724"/>
    </source>
</evidence>
<dbReference type="InterPro" id="IPR000192">
    <property type="entry name" value="Aminotrans_V_dom"/>
</dbReference>
<feature type="domain" description="Aminotransferase class V" evidence="2">
    <location>
        <begin position="51"/>
        <end position="361"/>
    </location>
</feature>
<reference evidence="3 4" key="1">
    <citation type="journal article" date="2018" name="Arch. Microbiol.">
        <title>New insights into the metabolic potential of the phototrophic purple bacterium Rhodopila globiformis DSM 161(T) from its draft genome sequence and evidence for a vanadium-dependent nitrogenase.</title>
        <authorList>
            <person name="Imhoff J.F."/>
            <person name="Rahn T."/>
            <person name="Kunzel S."/>
            <person name="Neulinger S.C."/>
        </authorList>
    </citation>
    <scope>NUCLEOTIDE SEQUENCE [LARGE SCALE GENOMIC DNA]</scope>
    <source>
        <strain evidence="3 4">DSM 161</strain>
    </source>
</reference>
<organism evidence="3 4">
    <name type="scientific">Rhodopila globiformis</name>
    <name type="common">Rhodopseudomonas globiformis</name>
    <dbReference type="NCBI Taxonomy" id="1071"/>
    <lineage>
        <taxon>Bacteria</taxon>
        <taxon>Pseudomonadati</taxon>
        <taxon>Pseudomonadota</taxon>
        <taxon>Alphaproteobacteria</taxon>
        <taxon>Acetobacterales</taxon>
        <taxon>Acetobacteraceae</taxon>
        <taxon>Rhodopila</taxon>
    </lineage>
</organism>
<protein>
    <recommendedName>
        <fullName evidence="2">Aminotransferase class V domain-containing protein</fullName>
    </recommendedName>
</protein>